<dbReference type="InterPro" id="IPR000330">
    <property type="entry name" value="SNF2_N"/>
</dbReference>
<keyword evidence="1" id="KW-0547">Nucleotide-binding</keyword>
<dbReference type="Proteomes" id="UP001189429">
    <property type="component" value="Unassembled WGS sequence"/>
</dbReference>
<accession>A0ABN9UQ05</accession>
<name>A0ABN9UQ05_9DINO</name>
<keyword evidence="6" id="KW-1185">Reference proteome</keyword>
<keyword evidence="3" id="KW-0067">ATP-binding</keyword>
<proteinExistence type="predicted"/>
<evidence type="ECO:0000256" key="2">
    <source>
        <dbReference type="ARBA" id="ARBA00022801"/>
    </source>
</evidence>
<gene>
    <name evidence="5" type="ORF">PCOR1329_LOCUS49415</name>
</gene>
<dbReference type="InterPro" id="IPR027417">
    <property type="entry name" value="P-loop_NTPase"/>
</dbReference>
<reference evidence="5" key="1">
    <citation type="submission" date="2023-10" db="EMBL/GenBank/DDBJ databases">
        <authorList>
            <person name="Chen Y."/>
            <person name="Shah S."/>
            <person name="Dougan E. K."/>
            <person name="Thang M."/>
            <person name="Chan C."/>
        </authorList>
    </citation>
    <scope>NUCLEOTIDE SEQUENCE [LARGE SCALE GENOMIC DNA]</scope>
</reference>
<evidence type="ECO:0000259" key="4">
    <source>
        <dbReference type="Pfam" id="PF00176"/>
    </source>
</evidence>
<comment type="caution">
    <text evidence="5">The sequence shown here is derived from an EMBL/GenBank/DDBJ whole genome shotgun (WGS) entry which is preliminary data.</text>
</comment>
<protein>
    <recommendedName>
        <fullName evidence="4">SNF2 N-terminal domain-containing protein</fullName>
    </recommendedName>
</protein>
<dbReference type="PANTHER" id="PTHR45626:SF26">
    <property type="entry name" value="FAMILY HELICASE, PUTATIVE (AFU_ORTHOLOGUE AFUA_2G09120)-RELATED"/>
    <property type="match status" value="1"/>
</dbReference>
<dbReference type="PANTHER" id="PTHR45626">
    <property type="entry name" value="TRANSCRIPTION TERMINATION FACTOR 2-RELATED"/>
    <property type="match status" value="1"/>
</dbReference>
<organism evidence="5 6">
    <name type="scientific">Prorocentrum cordatum</name>
    <dbReference type="NCBI Taxonomy" id="2364126"/>
    <lineage>
        <taxon>Eukaryota</taxon>
        <taxon>Sar</taxon>
        <taxon>Alveolata</taxon>
        <taxon>Dinophyceae</taxon>
        <taxon>Prorocentrales</taxon>
        <taxon>Prorocentraceae</taxon>
        <taxon>Prorocentrum</taxon>
    </lineage>
</organism>
<evidence type="ECO:0000256" key="1">
    <source>
        <dbReference type="ARBA" id="ARBA00022741"/>
    </source>
</evidence>
<evidence type="ECO:0000313" key="5">
    <source>
        <dbReference type="EMBL" id="CAK0860444.1"/>
    </source>
</evidence>
<dbReference type="Pfam" id="PF00176">
    <property type="entry name" value="SNF2-rel_dom"/>
    <property type="match status" value="1"/>
</dbReference>
<dbReference type="Gene3D" id="3.40.50.300">
    <property type="entry name" value="P-loop containing nucleotide triphosphate hydrolases"/>
    <property type="match status" value="1"/>
</dbReference>
<evidence type="ECO:0000313" key="6">
    <source>
        <dbReference type="Proteomes" id="UP001189429"/>
    </source>
</evidence>
<feature type="non-terminal residue" evidence="5">
    <location>
        <position position="298"/>
    </location>
</feature>
<feature type="domain" description="SNF2 N-terminal" evidence="4">
    <location>
        <begin position="17"/>
        <end position="208"/>
    </location>
</feature>
<dbReference type="InterPro" id="IPR050628">
    <property type="entry name" value="SNF2_RAD54_helicase_TF"/>
</dbReference>
<keyword evidence="2" id="KW-0378">Hydrolase</keyword>
<evidence type="ECO:0000256" key="3">
    <source>
        <dbReference type="ARBA" id="ARBA00022840"/>
    </source>
</evidence>
<sequence length="298" mass="33621">MPAVPALDARSFIPAKGTLVIVPSNLLDQWSQEISKFVWDGRKLVSMNTGWKAGRSAEGCPLKVLAISTVSPLRLLTAGEMAEVDVVLCSYRLLFSKIYQERREDFSGGSTLAALVEATRRVIEGTYNTEVRGKKEAPDSKSLVFPLLEMFHWRRVVFDEFHELESFQSAQQSVLQHLRAHSRWGLTGTPPIDNIAGVIFLSSLFRCDLPGHLPIEKVEVKGSRQKQEVPHMQFYEEDQLMRGAAGRFLDRFCRQNTAEVPHIALKQEIVLVRHAPAEQALYLGEAHDAPDVNWEDRQ</sequence>
<dbReference type="SUPFAM" id="SSF52540">
    <property type="entry name" value="P-loop containing nucleoside triphosphate hydrolases"/>
    <property type="match status" value="1"/>
</dbReference>
<dbReference type="EMBL" id="CAUYUJ010015981">
    <property type="protein sequence ID" value="CAK0860444.1"/>
    <property type="molecule type" value="Genomic_DNA"/>
</dbReference>